<feature type="transmembrane region" description="Helical" evidence="1">
    <location>
        <begin position="53"/>
        <end position="75"/>
    </location>
</feature>
<dbReference type="EMBL" id="WKLT01000003">
    <property type="protein sequence ID" value="MRY57112.1"/>
    <property type="molecule type" value="Genomic_DNA"/>
</dbReference>
<evidence type="ECO:0000313" key="2">
    <source>
        <dbReference type="EMBL" id="MRY57112.1"/>
    </source>
</evidence>
<accession>A0A395YYK2</accession>
<protein>
    <submittedName>
        <fullName evidence="2">Uncharacterized protein</fullName>
    </submittedName>
</protein>
<evidence type="ECO:0000313" key="3">
    <source>
        <dbReference type="Proteomes" id="UP000463337"/>
    </source>
</evidence>
<gene>
    <name evidence="2" type="ORF">GKD59_04125</name>
</gene>
<sequence>MATKNELEKSKVRKETTAKFFFDMAKLTFAALVLGVAASLLNREIEDEIPSMANYLFAMGFIGTVAFAMIGYRILK</sequence>
<comment type="caution">
    <text evidence="2">The sequence shown here is derived from an EMBL/GenBank/DDBJ whole genome shotgun (WGS) entry which is preliminary data.</text>
</comment>
<keyword evidence="1" id="KW-0812">Transmembrane</keyword>
<keyword evidence="1" id="KW-1133">Transmembrane helix</keyword>
<proteinExistence type="predicted"/>
<dbReference type="Proteomes" id="UP000463337">
    <property type="component" value="Unassembled WGS sequence"/>
</dbReference>
<feature type="transmembrane region" description="Helical" evidence="1">
    <location>
        <begin position="20"/>
        <end position="41"/>
    </location>
</feature>
<name>A0A395YYK2_PARDI</name>
<dbReference type="AlphaFoldDB" id="A0A395YYK2"/>
<keyword evidence="1" id="KW-0472">Membrane</keyword>
<evidence type="ECO:0000256" key="1">
    <source>
        <dbReference type="SAM" id="Phobius"/>
    </source>
</evidence>
<organism evidence="2 3">
    <name type="scientific">Parabacteroides distasonis</name>
    <dbReference type="NCBI Taxonomy" id="823"/>
    <lineage>
        <taxon>Bacteria</taxon>
        <taxon>Pseudomonadati</taxon>
        <taxon>Bacteroidota</taxon>
        <taxon>Bacteroidia</taxon>
        <taxon>Bacteroidales</taxon>
        <taxon>Tannerellaceae</taxon>
        <taxon>Parabacteroides</taxon>
    </lineage>
</organism>
<reference evidence="2 3" key="1">
    <citation type="journal article" date="2019" name="Nat. Med.">
        <title>A library of human gut bacterial isolates paired with longitudinal multiomics data enables mechanistic microbiome research.</title>
        <authorList>
            <person name="Poyet M."/>
            <person name="Groussin M."/>
            <person name="Gibbons S.M."/>
            <person name="Avila-Pacheco J."/>
            <person name="Jiang X."/>
            <person name="Kearney S.M."/>
            <person name="Perrotta A.R."/>
            <person name="Berdy B."/>
            <person name="Zhao S."/>
            <person name="Lieberman T.D."/>
            <person name="Swanson P.K."/>
            <person name="Smith M."/>
            <person name="Roesemann S."/>
            <person name="Alexander J.E."/>
            <person name="Rich S.A."/>
            <person name="Livny J."/>
            <person name="Vlamakis H."/>
            <person name="Clish C."/>
            <person name="Bullock K."/>
            <person name="Deik A."/>
            <person name="Scott J."/>
            <person name="Pierce K.A."/>
            <person name="Xavier R.J."/>
            <person name="Alm E.J."/>
        </authorList>
    </citation>
    <scope>NUCLEOTIDE SEQUENCE [LARGE SCALE GENOMIC DNA]</scope>
    <source>
        <strain evidence="2 3">BIOML-A41</strain>
    </source>
</reference>